<gene>
    <name evidence="1" type="ORF">H8S62_09200</name>
</gene>
<dbReference type="EMBL" id="JACOPQ010000006">
    <property type="protein sequence ID" value="MBC5737185.1"/>
    <property type="molecule type" value="Genomic_DNA"/>
</dbReference>
<accession>A0A8J6JLU3</accession>
<proteinExistence type="predicted"/>
<organism evidence="1 2">
    <name type="scientific">Lawsonibacter faecis</name>
    <dbReference type="NCBI Taxonomy" id="2763052"/>
    <lineage>
        <taxon>Bacteria</taxon>
        <taxon>Bacillati</taxon>
        <taxon>Bacillota</taxon>
        <taxon>Clostridia</taxon>
        <taxon>Eubacteriales</taxon>
        <taxon>Oscillospiraceae</taxon>
        <taxon>Lawsonibacter</taxon>
    </lineage>
</organism>
<comment type="caution">
    <text evidence="1">The sequence shown here is derived from an EMBL/GenBank/DDBJ whole genome shotgun (WGS) entry which is preliminary data.</text>
</comment>
<protein>
    <recommendedName>
        <fullName evidence="3">HEAT repeat domain-containing protein</fullName>
    </recommendedName>
</protein>
<dbReference type="Proteomes" id="UP000607645">
    <property type="component" value="Unassembled WGS sequence"/>
</dbReference>
<evidence type="ECO:0000313" key="1">
    <source>
        <dbReference type="EMBL" id="MBC5737185.1"/>
    </source>
</evidence>
<evidence type="ECO:0000313" key="2">
    <source>
        <dbReference type="Proteomes" id="UP000607645"/>
    </source>
</evidence>
<evidence type="ECO:0008006" key="3">
    <source>
        <dbReference type="Google" id="ProtNLM"/>
    </source>
</evidence>
<reference evidence="1" key="1">
    <citation type="submission" date="2020-08" db="EMBL/GenBank/DDBJ databases">
        <title>Genome public.</title>
        <authorList>
            <person name="Liu C."/>
            <person name="Sun Q."/>
        </authorList>
    </citation>
    <scope>NUCLEOTIDE SEQUENCE</scope>
    <source>
        <strain evidence="1">NSJ-52</strain>
    </source>
</reference>
<sequence length="643" mass="69929">MDLTCLYELRDRLRSGAIAGAALAADDFRLRRALDALEPLEKAAPVFARLGQLTRNLLAPDCPDRAGALLDALTLADAVLCTQGAVAVPGGVESLGLPRRGSALSNAPYSVLAPLLEALTTSGGGRYSFVVDTHDQRPELFRDWRVKDALVQALGAAYAELADRAESWLSSEDETLLPLLRSGFDPCGKKDMVRRVRVMEALAGAEANDFYLSQLPEAEKDVRAALIYALRHSEGNADKLVELCKTEKGACKKAAHWALAKLDAPAAWDYWSRLATKKPDQAAEYMVLSASSRAGVLVAEALDRLLDGMGDAPTAEDANRLQTLLFALPGKAGPDICACYRRMAALGTALDWKSFPGAGGQETALRLRAAQDDFSRDALPFSEVLPLVLRRSILLRPTPDLLALPGELERVGEASYAVPALTAALLSRPAAEAYALAEPFLKPAGLLKNKRPKSGVGVLRAALDGLRWDEAHGTPVYRVTYTDPAAGRSIASVLPLHEPLDGRWYDRLTALNLDDALDGVLARLIPQADAALRARIGAYFYQRALHTDNNRRYLPWLRACGWNKCQGLLEAYCKRHKVNTWDVRSYLSQMPGTEEELAAEAERVLALIREKRIAVGSWNPTTIQQWLTDLRNAAPIQLTGGNA</sequence>
<keyword evidence="2" id="KW-1185">Reference proteome</keyword>
<name>A0A8J6JLU3_9FIRM</name>
<dbReference type="AlphaFoldDB" id="A0A8J6JLU3"/>
<dbReference type="RefSeq" id="WP_186919092.1">
    <property type="nucleotide sequence ID" value="NZ_JACOPQ010000006.1"/>
</dbReference>